<comment type="caution">
    <text evidence="1">The sequence shown here is derived from an EMBL/GenBank/DDBJ whole genome shotgun (WGS) entry which is preliminary data.</text>
</comment>
<evidence type="ECO:0008006" key="3">
    <source>
        <dbReference type="Google" id="ProtNLM"/>
    </source>
</evidence>
<keyword evidence="2" id="KW-1185">Reference proteome</keyword>
<dbReference type="Proteomes" id="UP000521872">
    <property type="component" value="Unassembled WGS sequence"/>
</dbReference>
<sequence length="529" mass="60538">MQTLTALEQIRCGGASERHGIHLGCVMDASDFELSRREKRCAFNFLPPELLMEIFLKNTEPIDNWSDDRLTTARYTSQVCQKWRSLVLPSTCIWGRLLIMHDVEKATDEWREELRSRLGDAMLCITGFIRETSSRSFLASLLNEKWRNVQIFDVRISRPRAPDAIWPTLHSEAVNLETFRVEAYYQVYHSTPSTSRPIFDNVAPQLRHFHAKSIIPFSPVAPWLSNLRSISFNSTHDISFIFPILKLTPLLETLEVWGNILPARVVIHEENAEPTSIHLPGLTWLHISRRHFIEVFSLLEHITPSPCCGLVVTWMQGRETGTSADIERMYAAMVKWISAFVNSHRPTFVELKSEVSSDPGESSDAHFLGIRGVPEYPHRKPLFEVKICFDDPGGYFALRELATCPGFSFVQRLTLAYVPETGDELLPLYQAFSGVTKLIIIGYCDSMQAFQHDSRLQRQVPIFPLLHTMQVWVLEDFPASVGYMFDFLEYRAGVGLPVSLLKWFGNELTQDQKDCLRQCQVDGLVIEMP</sequence>
<reference evidence="1 2" key="1">
    <citation type="submission" date="2019-12" db="EMBL/GenBank/DDBJ databases">
        <authorList>
            <person name="Floudas D."/>
            <person name="Bentzer J."/>
            <person name="Ahren D."/>
            <person name="Johansson T."/>
            <person name="Persson P."/>
            <person name="Tunlid A."/>
        </authorList>
    </citation>
    <scope>NUCLEOTIDE SEQUENCE [LARGE SCALE GENOMIC DNA]</scope>
    <source>
        <strain evidence="1 2">CBS 102.39</strain>
    </source>
</reference>
<dbReference type="AlphaFoldDB" id="A0A8H4QL07"/>
<protein>
    <recommendedName>
        <fullName evidence="3">F-box domain-containing protein</fullName>
    </recommendedName>
</protein>
<name>A0A8H4QL07_9AGAR</name>
<accession>A0A8H4QL07</accession>
<proteinExistence type="predicted"/>
<dbReference type="EMBL" id="JAACJL010000047">
    <property type="protein sequence ID" value="KAF4612655.1"/>
    <property type="molecule type" value="Genomic_DNA"/>
</dbReference>
<gene>
    <name evidence="1" type="ORF">D9613_011849</name>
</gene>
<evidence type="ECO:0000313" key="2">
    <source>
        <dbReference type="Proteomes" id="UP000521872"/>
    </source>
</evidence>
<evidence type="ECO:0000313" key="1">
    <source>
        <dbReference type="EMBL" id="KAF4612655.1"/>
    </source>
</evidence>
<organism evidence="1 2">
    <name type="scientific">Agrocybe pediades</name>
    <dbReference type="NCBI Taxonomy" id="84607"/>
    <lineage>
        <taxon>Eukaryota</taxon>
        <taxon>Fungi</taxon>
        <taxon>Dikarya</taxon>
        <taxon>Basidiomycota</taxon>
        <taxon>Agaricomycotina</taxon>
        <taxon>Agaricomycetes</taxon>
        <taxon>Agaricomycetidae</taxon>
        <taxon>Agaricales</taxon>
        <taxon>Agaricineae</taxon>
        <taxon>Strophariaceae</taxon>
        <taxon>Agrocybe</taxon>
    </lineage>
</organism>